<dbReference type="EMBL" id="MLJW01000517">
    <property type="protein sequence ID" value="OIQ85842.1"/>
    <property type="molecule type" value="Genomic_DNA"/>
</dbReference>
<organism evidence="1">
    <name type="scientific">mine drainage metagenome</name>
    <dbReference type="NCBI Taxonomy" id="410659"/>
    <lineage>
        <taxon>unclassified sequences</taxon>
        <taxon>metagenomes</taxon>
        <taxon>ecological metagenomes</taxon>
    </lineage>
</organism>
<sequence length="160" mass="17278">MIPQASSREVVDLGFSHVVGLRAWSPAIGVGSFLTVEFGSPRITSAGVTQGDFHLWIYGSLWSIRKCGGNIATSEQDRAPMIAGAHALDDAVMRDFVFDPDLFALTIRFDGDLELLIEPLGDAEMEEWFLYLDDGTVITAGPGKRVTRESASASSIDLDG</sequence>
<gene>
    <name evidence="1" type="ORF">GALL_323170</name>
</gene>
<name>A0A1J5QR33_9ZZZZ</name>
<accession>A0A1J5QR33</accession>
<protein>
    <submittedName>
        <fullName evidence="1">Uncharacterized protein</fullName>
    </submittedName>
</protein>
<evidence type="ECO:0000313" key="1">
    <source>
        <dbReference type="EMBL" id="OIQ85842.1"/>
    </source>
</evidence>
<comment type="caution">
    <text evidence="1">The sequence shown here is derived from an EMBL/GenBank/DDBJ whole genome shotgun (WGS) entry which is preliminary data.</text>
</comment>
<proteinExistence type="predicted"/>
<dbReference type="AlphaFoldDB" id="A0A1J5QR33"/>
<reference evidence="1" key="1">
    <citation type="submission" date="2016-10" db="EMBL/GenBank/DDBJ databases">
        <title>Sequence of Gallionella enrichment culture.</title>
        <authorList>
            <person name="Poehlein A."/>
            <person name="Muehling M."/>
            <person name="Daniel R."/>
        </authorList>
    </citation>
    <scope>NUCLEOTIDE SEQUENCE</scope>
</reference>